<dbReference type="OrthoDB" id="5572789at2"/>
<protein>
    <recommendedName>
        <fullName evidence="4">Transmembrane protein</fullName>
    </recommendedName>
</protein>
<feature type="transmembrane region" description="Helical" evidence="1">
    <location>
        <begin position="103"/>
        <end position="124"/>
    </location>
</feature>
<dbReference type="RefSeq" id="WP_013820139.1">
    <property type="nucleotide sequence ID" value="NC_015572.1"/>
</dbReference>
<reference key="2">
    <citation type="submission" date="2011-05" db="EMBL/GenBank/DDBJ databases">
        <title>Complete genome sequence of the aerobic marine methanotroph Methylomonas methanica MC09.</title>
        <authorList>
            <person name="Boden R."/>
            <person name="Cunliffe M."/>
            <person name="Scanlan J."/>
            <person name="Moussard H."/>
            <person name="Kits K.D."/>
            <person name="Klotz M."/>
            <person name="Jetten M."/>
            <person name="Vuilleumier S."/>
            <person name="Han J."/>
            <person name="Peters L."/>
            <person name="Mikhailova N."/>
            <person name="Teshima H."/>
            <person name="Tapia R."/>
            <person name="Kyrpides N."/>
            <person name="Ivanova N."/>
            <person name="Pagani I."/>
            <person name="Cheng J.-F."/>
            <person name="Goodwin L."/>
            <person name="Han C."/>
            <person name="Hauser L."/>
            <person name="Land M."/>
            <person name="Lapidus A."/>
            <person name="Lucas S."/>
            <person name="Pitluck S."/>
            <person name="Woyke T."/>
            <person name="Stein L.Y."/>
            <person name="Murrell C."/>
        </authorList>
    </citation>
    <scope>NUCLEOTIDE SEQUENCE</scope>
    <source>
        <strain>MC09</strain>
    </source>
</reference>
<evidence type="ECO:0008006" key="4">
    <source>
        <dbReference type="Google" id="ProtNLM"/>
    </source>
</evidence>
<evidence type="ECO:0000313" key="2">
    <source>
        <dbReference type="EMBL" id="AEG01917.1"/>
    </source>
</evidence>
<proteinExistence type="predicted"/>
<accession>G0A7S4</accession>
<keyword evidence="3" id="KW-1185">Reference proteome</keyword>
<dbReference type="eggNOG" id="COG1198">
    <property type="taxonomic scope" value="Bacteria"/>
</dbReference>
<gene>
    <name evidence="2" type="ordered locus">Metme_3552</name>
</gene>
<dbReference type="HOGENOM" id="CLU_1756723_0_0_6"/>
<reference evidence="2 3" key="1">
    <citation type="journal article" date="2011" name="J. Bacteriol.">
        <title>Complete Genome Sequence of the Aerobic Marine Methanotroph Methylomonas methanica MC09.</title>
        <authorList>
            <person name="Boden R."/>
            <person name="Cunliffe M."/>
            <person name="Scanlan J."/>
            <person name="Moussard H."/>
            <person name="Kits K.D."/>
            <person name="Klotz M.G."/>
            <person name="Jetten M.S."/>
            <person name="Vuilleumier S."/>
            <person name="Han J."/>
            <person name="Peters L."/>
            <person name="Mikhailova N."/>
            <person name="Teshima H."/>
            <person name="Tapia R."/>
            <person name="Kyrpides N."/>
            <person name="Ivanova N."/>
            <person name="Pagani I."/>
            <person name="Cheng J.F."/>
            <person name="Goodwin L."/>
            <person name="Han C."/>
            <person name="Hauser L."/>
            <person name="Land M.L."/>
            <person name="Lapidus A."/>
            <person name="Lucas S."/>
            <person name="Pitluck S."/>
            <person name="Woyke T."/>
            <person name="Stein L."/>
            <person name="Murrell J.C."/>
        </authorList>
    </citation>
    <scope>NUCLEOTIDE SEQUENCE [LARGE SCALE GENOMIC DNA]</scope>
    <source>
        <strain evidence="2 3">MC09</strain>
    </source>
</reference>
<dbReference type="EMBL" id="CP002738">
    <property type="protein sequence ID" value="AEG01917.1"/>
    <property type="molecule type" value="Genomic_DNA"/>
</dbReference>
<keyword evidence="1" id="KW-1133">Transmembrane helix</keyword>
<keyword evidence="1" id="KW-0812">Transmembrane</keyword>
<feature type="transmembrane region" description="Helical" evidence="1">
    <location>
        <begin position="12"/>
        <end position="36"/>
    </location>
</feature>
<feature type="transmembrane region" description="Helical" evidence="1">
    <location>
        <begin position="71"/>
        <end position="91"/>
    </location>
</feature>
<name>G0A7S4_METMM</name>
<dbReference type="Proteomes" id="UP000008888">
    <property type="component" value="Chromosome"/>
</dbReference>
<evidence type="ECO:0000313" key="3">
    <source>
        <dbReference type="Proteomes" id="UP000008888"/>
    </source>
</evidence>
<dbReference type="KEGG" id="mmt:Metme_3552"/>
<dbReference type="STRING" id="857087.Metme_3552"/>
<dbReference type="AlphaFoldDB" id="G0A7S4"/>
<sequence length="148" mass="16006">MKNQSASEPYKVRVTAAFLTLLIGLVILTPVCGLLFQCKCDWPWLKFYHDCNYFSSEVQASHKCPWCNSNLAALGSIGAAFILATLASLFLTGNQHTMTATSIAVKVAFGLSVFMVVASLTAALSAHSQHYPLGIGGLFREKGPVYTQ</sequence>
<reference evidence="3" key="3">
    <citation type="submission" date="2011-05" db="EMBL/GenBank/DDBJ databases">
        <title>Complete sequence of Methylomonas methanica MC09.</title>
        <authorList>
            <consortium name="US DOE Joint Genome Institute"/>
            <person name="Lucas S."/>
            <person name="Han J."/>
            <person name="Lapidus A."/>
            <person name="Cheng J.-F."/>
            <person name="Goodwin L."/>
            <person name="Pitluck S."/>
            <person name="Peters L."/>
            <person name="Mikhailova N."/>
            <person name="Teshima H."/>
            <person name="Han C."/>
            <person name="Tapia R."/>
            <person name="Land M."/>
            <person name="Hauser L."/>
            <person name="Kyrpides N."/>
            <person name="Ivanova N."/>
            <person name="Pagani I."/>
            <person name="Stein L."/>
            <person name="Woyke T."/>
        </authorList>
    </citation>
    <scope>NUCLEOTIDE SEQUENCE [LARGE SCALE GENOMIC DNA]</scope>
    <source>
        <strain evidence="3">MC09</strain>
    </source>
</reference>
<organism evidence="2 3">
    <name type="scientific">Methylomonas methanica (strain DSM 25384 / MC09)</name>
    <dbReference type="NCBI Taxonomy" id="857087"/>
    <lineage>
        <taxon>Bacteria</taxon>
        <taxon>Pseudomonadati</taxon>
        <taxon>Pseudomonadota</taxon>
        <taxon>Gammaproteobacteria</taxon>
        <taxon>Methylococcales</taxon>
        <taxon>Methylococcaceae</taxon>
        <taxon>Methylomonas</taxon>
    </lineage>
</organism>
<keyword evidence="1" id="KW-0472">Membrane</keyword>
<evidence type="ECO:0000256" key="1">
    <source>
        <dbReference type="SAM" id="Phobius"/>
    </source>
</evidence>